<dbReference type="Pfam" id="PF00097">
    <property type="entry name" value="zf-C3HC4"/>
    <property type="match status" value="1"/>
</dbReference>
<dbReference type="CDD" id="cd20335">
    <property type="entry name" value="BRcat_RBR"/>
    <property type="match status" value="1"/>
</dbReference>
<dbReference type="InterPro" id="IPR002867">
    <property type="entry name" value="IBR_dom"/>
</dbReference>
<dbReference type="PANTHER" id="PTHR22770">
    <property type="entry name" value="UBIQUITIN CONJUGATING ENZYME 7 INTERACTING PROTEIN-RELATED"/>
    <property type="match status" value="1"/>
</dbReference>
<dbReference type="AlphaFoldDB" id="A0AA40F3R1"/>
<protein>
    <recommendedName>
        <fullName evidence="15">RING-type E3 ubiquitin transferase</fullName>
    </recommendedName>
</protein>
<keyword evidence="3 8" id="KW-0479">Metal-binding</keyword>
<accession>A0AA40F3R1</accession>
<dbReference type="GO" id="GO:0043161">
    <property type="term" value="P:proteasome-mediated ubiquitin-dependent protein catabolic process"/>
    <property type="evidence" value="ECO:0007669"/>
    <property type="project" value="TreeGrafter"/>
</dbReference>
<feature type="zinc finger region" description="C3H1-type" evidence="8">
    <location>
        <begin position="75"/>
        <end position="102"/>
    </location>
</feature>
<keyword evidence="6" id="KW-0833">Ubl conjugation pathway</keyword>
<feature type="region of interest" description="Disordered" evidence="9">
    <location>
        <begin position="101"/>
        <end position="121"/>
    </location>
</feature>
<dbReference type="Proteomes" id="UP001172155">
    <property type="component" value="Unassembled WGS sequence"/>
</dbReference>
<dbReference type="GO" id="GO:0000151">
    <property type="term" value="C:ubiquitin ligase complex"/>
    <property type="evidence" value="ECO:0007669"/>
    <property type="project" value="TreeGrafter"/>
</dbReference>
<dbReference type="InterPro" id="IPR013083">
    <property type="entry name" value="Znf_RING/FYVE/PHD"/>
</dbReference>
<evidence type="ECO:0000256" key="4">
    <source>
        <dbReference type="ARBA" id="ARBA00022737"/>
    </source>
</evidence>
<dbReference type="Gene3D" id="4.10.1000.10">
    <property type="entry name" value="Zinc finger, CCCH-type"/>
    <property type="match status" value="1"/>
</dbReference>
<evidence type="ECO:0000259" key="11">
    <source>
        <dbReference type="PROSITE" id="PS50103"/>
    </source>
</evidence>
<dbReference type="SUPFAM" id="SSF57850">
    <property type="entry name" value="RING/U-box"/>
    <property type="match status" value="2"/>
</dbReference>
<evidence type="ECO:0000256" key="5">
    <source>
        <dbReference type="ARBA" id="ARBA00022771"/>
    </source>
</evidence>
<comment type="caution">
    <text evidence="13">The sequence shown here is derived from an EMBL/GenBank/DDBJ whole genome shotgun (WGS) entry which is preliminary data.</text>
</comment>
<dbReference type="InterPro" id="IPR051628">
    <property type="entry name" value="LUBAC_E3_Ligases"/>
</dbReference>
<dbReference type="GO" id="GO:0043130">
    <property type="term" value="F:ubiquitin binding"/>
    <property type="evidence" value="ECO:0007669"/>
    <property type="project" value="TreeGrafter"/>
</dbReference>
<evidence type="ECO:0000256" key="3">
    <source>
        <dbReference type="ARBA" id="ARBA00022723"/>
    </source>
</evidence>
<feature type="zinc finger region" description="C3H1-type" evidence="8">
    <location>
        <begin position="21"/>
        <end position="48"/>
    </location>
</feature>
<evidence type="ECO:0000256" key="2">
    <source>
        <dbReference type="ARBA" id="ARBA00022679"/>
    </source>
</evidence>
<dbReference type="Pfam" id="PF00642">
    <property type="entry name" value="zf-CCCH"/>
    <property type="match status" value="1"/>
</dbReference>
<dbReference type="InterPro" id="IPR036855">
    <property type="entry name" value="Znf_CCCH_sf"/>
</dbReference>
<dbReference type="PANTHER" id="PTHR22770:SF13">
    <property type="entry name" value="RING-TYPE DOMAIN-CONTAINING PROTEIN"/>
    <property type="match status" value="1"/>
</dbReference>
<dbReference type="InterPro" id="IPR000571">
    <property type="entry name" value="Znf_CCCH"/>
</dbReference>
<evidence type="ECO:0000256" key="8">
    <source>
        <dbReference type="PROSITE-ProRule" id="PRU00723"/>
    </source>
</evidence>
<evidence type="ECO:0000259" key="10">
    <source>
        <dbReference type="PROSITE" id="PS50089"/>
    </source>
</evidence>
<keyword evidence="7 8" id="KW-0862">Zinc</keyword>
<feature type="domain" description="RING-type" evidence="10">
    <location>
        <begin position="634"/>
        <end position="673"/>
    </location>
</feature>
<organism evidence="13 14">
    <name type="scientific">Schizothecium vesticola</name>
    <dbReference type="NCBI Taxonomy" id="314040"/>
    <lineage>
        <taxon>Eukaryota</taxon>
        <taxon>Fungi</taxon>
        <taxon>Dikarya</taxon>
        <taxon>Ascomycota</taxon>
        <taxon>Pezizomycotina</taxon>
        <taxon>Sordariomycetes</taxon>
        <taxon>Sordariomycetidae</taxon>
        <taxon>Sordariales</taxon>
        <taxon>Schizotheciaceae</taxon>
        <taxon>Schizothecium</taxon>
    </lineage>
</organism>
<dbReference type="SMART" id="SM00647">
    <property type="entry name" value="IBR"/>
    <property type="match status" value="2"/>
</dbReference>
<dbReference type="Pfam" id="PF01485">
    <property type="entry name" value="IBR"/>
    <property type="match status" value="1"/>
</dbReference>
<feature type="domain" description="C3H1-type" evidence="11">
    <location>
        <begin position="75"/>
        <end position="102"/>
    </location>
</feature>
<evidence type="ECO:0000313" key="14">
    <source>
        <dbReference type="Proteomes" id="UP001172155"/>
    </source>
</evidence>
<dbReference type="SMART" id="SM00356">
    <property type="entry name" value="ZnF_C3H1"/>
    <property type="match status" value="2"/>
</dbReference>
<evidence type="ECO:0000259" key="12">
    <source>
        <dbReference type="PROSITE" id="PS51873"/>
    </source>
</evidence>
<name>A0AA40F3R1_9PEZI</name>
<keyword evidence="5 8" id="KW-0863">Zinc-finger</keyword>
<feature type="region of interest" description="Disordered" evidence="9">
    <location>
        <begin position="1"/>
        <end position="21"/>
    </location>
</feature>
<dbReference type="PROSITE" id="PS00028">
    <property type="entry name" value="ZINC_FINGER_C2H2_1"/>
    <property type="match status" value="1"/>
</dbReference>
<evidence type="ECO:0000256" key="6">
    <source>
        <dbReference type="ARBA" id="ARBA00022786"/>
    </source>
</evidence>
<dbReference type="Gene3D" id="1.20.120.1750">
    <property type="match status" value="1"/>
</dbReference>
<feature type="domain" description="RING-type" evidence="12">
    <location>
        <begin position="630"/>
        <end position="843"/>
    </location>
</feature>
<dbReference type="InterPro" id="IPR018957">
    <property type="entry name" value="Znf_C3HC4_RING-type"/>
</dbReference>
<dbReference type="PROSITE" id="PS50103">
    <property type="entry name" value="ZF_C3H1"/>
    <property type="match status" value="2"/>
</dbReference>
<evidence type="ECO:0000256" key="9">
    <source>
        <dbReference type="SAM" id="MobiDB-lite"/>
    </source>
</evidence>
<feature type="domain" description="C3H1-type" evidence="11">
    <location>
        <begin position="21"/>
        <end position="48"/>
    </location>
</feature>
<dbReference type="Gene3D" id="3.30.40.10">
    <property type="entry name" value="Zinc/RING finger domain, C3HC4 (zinc finger)"/>
    <property type="match status" value="1"/>
</dbReference>
<dbReference type="InterPro" id="IPR044066">
    <property type="entry name" value="TRIAD_supradom"/>
</dbReference>
<dbReference type="PROSITE" id="PS51873">
    <property type="entry name" value="TRIAD"/>
    <property type="match status" value="1"/>
</dbReference>
<feature type="region of interest" description="Disordered" evidence="9">
    <location>
        <begin position="44"/>
        <end position="75"/>
    </location>
</feature>
<gene>
    <name evidence="13" type="ORF">B0T18DRAFT_409308</name>
</gene>
<sequence>MTRGETYLSLRPAAKKQPAGAGHKAPCIFFARGGCKKGEACPFSHSTSGPIPEKTTGDKNVPQGVLPKPADAPDSRSQIPCHFYLKGSCLKGTACPFSHPSRNQNGPAAVEVPDASDPEPAGKPDNWIREIGGALVQFGDGLAIVKTSLPSDFSAIHISMLPPDSSPLSVSGFLAGLGFQVAEECIRVPPGKTHCAASVRVEDPTFAKRVCEVFGKLPGSQIKVAATNAPMTRGSSLQRVECKKVHCSWHRSLKTVWLNFKSKEIATKVEAKFSAGSYTICGQKVKSSGVTGSRKLNNPQPWTVTLTEVPGDATTMAVEKTIPNALQPAHVEIGKPSQVYDMATANALVKSKLAEFGSLDWWEDAPKVGTGKRAKAKARFQDEGDASEAAVALDGWTIPLRSGAKVQLNVQAIYSARFKVTARVFSVTEAVIDTLRPSWLAKHVFFTPYKVSGPNGHAVLRLEGVDKDAVIKAKASLEEILAGQTAVDAQGKDIWTPSFAVNSTVFKRLKNLEETLGIVIVRNKRHSRLHLFGPPDKCKEALLSLAELATEDPSTLHTIALTAPQFEWACLGGFRGLMQLLGQKVNFDITSTPKQILITGTDTDYRLALATVAARKQPTSSPNPPPPTEESQDCTICWTPADNPVLTPCAHIYCASCFESFSFASPRPAILRCHGALDTCRAVLPLSALTDLLPSLTILEDLLTSSFTAHVRRHPNVFRSCPTPDCPQLYRVTADVAGVFTCPSCLAATCTGCHAAGGHRGVSCAGWKAALEGGGEVMEKLKKELGVRDCGRCGTSMEKTEGCDHVVCGGCRTHICWRCGETFKTPEACYRHLTERHGGIFRY</sequence>
<keyword evidence="2" id="KW-0808">Transferase</keyword>
<proteinExistence type="predicted"/>
<dbReference type="InterPro" id="IPR001841">
    <property type="entry name" value="Znf_RING"/>
</dbReference>
<dbReference type="GO" id="GO:0008270">
    <property type="term" value="F:zinc ion binding"/>
    <property type="evidence" value="ECO:0007669"/>
    <property type="project" value="UniProtKB-KW"/>
</dbReference>
<evidence type="ECO:0000313" key="13">
    <source>
        <dbReference type="EMBL" id="KAK0750634.1"/>
    </source>
</evidence>
<comment type="pathway">
    <text evidence="1">Protein modification; protein ubiquitination.</text>
</comment>
<keyword evidence="14" id="KW-1185">Reference proteome</keyword>
<evidence type="ECO:0000256" key="1">
    <source>
        <dbReference type="ARBA" id="ARBA00004906"/>
    </source>
</evidence>
<keyword evidence="4" id="KW-0677">Repeat</keyword>
<evidence type="ECO:0000256" key="7">
    <source>
        <dbReference type="ARBA" id="ARBA00022833"/>
    </source>
</evidence>
<reference evidence="13" key="1">
    <citation type="submission" date="2023-06" db="EMBL/GenBank/DDBJ databases">
        <title>Genome-scale phylogeny and comparative genomics of the fungal order Sordariales.</title>
        <authorList>
            <consortium name="Lawrence Berkeley National Laboratory"/>
            <person name="Hensen N."/>
            <person name="Bonometti L."/>
            <person name="Westerberg I."/>
            <person name="Brannstrom I.O."/>
            <person name="Guillou S."/>
            <person name="Cros-Aarteil S."/>
            <person name="Calhoun S."/>
            <person name="Haridas S."/>
            <person name="Kuo A."/>
            <person name="Mondo S."/>
            <person name="Pangilinan J."/>
            <person name="Riley R."/>
            <person name="LaButti K."/>
            <person name="Andreopoulos B."/>
            <person name="Lipzen A."/>
            <person name="Chen C."/>
            <person name="Yanf M."/>
            <person name="Daum C."/>
            <person name="Ng V."/>
            <person name="Clum A."/>
            <person name="Steindorff A."/>
            <person name="Ohm R."/>
            <person name="Martin F."/>
            <person name="Silar P."/>
            <person name="Natvig D."/>
            <person name="Lalanne C."/>
            <person name="Gautier V."/>
            <person name="Ament-velasquez S.L."/>
            <person name="Kruys A."/>
            <person name="Hutchinson M.I."/>
            <person name="Powell A.J."/>
            <person name="Barry K."/>
            <person name="Miller A.N."/>
            <person name="Grigoriev I.V."/>
            <person name="Debuchy R."/>
            <person name="Gladieux P."/>
            <person name="Thoren M.H."/>
            <person name="Johannesson H."/>
        </authorList>
    </citation>
    <scope>NUCLEOTIDE SEQUENCE</scope>
    <source>
        <strain evidence="13">SMH3187-1</strain>
    </source>
</reference>
<dbReference type="EMBL" id="JAUKUD010000003">
    <property type="protein sequence ID" value="KAK0750634.1"/>
    <property type="molecule type" value="Genomic_DNA"/>
</dbReference>
<dbReference type="GO" id="GO:0097039">
    <property type="term" value="P:protein linear polyubiquitination"/>
    <property type="evidence" value="ECO:0007669"/>
    <property type="project" value="TreeGrafter"/>
</dbReference>
<dbReference type="InterPro" id="IPR013087">
    <property type="entry name" value="Znf_C2H2_type"/>
</dbReference>
<dbReference type="GO" id="GO:0004842">
    <property type="term" value="F:ubiquitin-protein transferase activity"/>
    <property type="evidence" value="ECO:0007669"/>
    <property type="project" value="TreeGrafter"/>
</dbReference>
<dbReference type="SUPFAM" id="SSF90229">
    <property type="entry name" value="CCCH zinc finger"/>
    <property type="match status" value="2"/>
</dbReference>
<evidence type="ECO:0008006" key="15">
    <source>
        <dbReference type="Google" id="ProtNLM"/>
    </source>
</evidence>
<dbReference type="Gene3D" id="1.20.120.1350">
    <property type="entry name" value="Pneumovirus matrix protein 2 (M2), zinc-binding domain"/>
    <property type="match status" value="1"/>
</dbReference>
<dbReference type="PROSITE" id="PS50089">
    <property type="entry name" value="ZF_RING_2"/>
    <property type="match status" value="1"/>
</dbReference>